<organism evidence="2 3">
    <name type="scientific">Zoarces viviparus</name>
    <name type="common">Viviparous eelpout</name>
    <name type="synonym">Blennius viviparus</name>
    <dbReference type="NCBI Taxonomy" id="48416"/>
    <lineage>
        <taxon>Eukaryota</taxon>
        <taxon>Metazoa</taxon>
        <taxon>Chordata</taxon>
        <taxon>Craniata</taxon>
        <taxon>Vertebrata</taxon>
        <taxon>Euteleostomi</taxon>
        <taxon>Actinopterygii</taxon>
        <taxon>Neopterygii</taxon>
        <taxon>Teleostei</taxon>
        <taxon>Neoteleostei</taxon>
        <taxon>Acanthomorphata</taxon>
        <taxon>Eupercaria</taxon>
        <taxon>Perciformes</taxon>
        <taxon>Cottioidei</taxon>
        <taxon>Zoarcales</taxon>
        <taxon>Zoarcidae</taxon>
        <taxon>Zoarcinae</taxon>
        <taxon>Zoarces</taxon>
    </lineage>
</organism>
<dbReference type="EMBL" id="JBCEZU010000002">
    <property type="protein sequence ID" value="KAK9541882.1"/>
    <property type="molecule type" value="Genomic_DNA"/>
</dbReference>
<evidence type="ECO:0000256" key="1">
    <source>
        <dbReference type="SAM" id="MobiDB-lite"/>
    </source>
</evidence>
<feature type="compositionally biased region" description="Basic and acidic residues" evidence="1">
    <location>
        <begin position="48"/>
        <end position="65"/>
    </location>
</feature>
<dbReference type="Proteomes" id="UP001488805">
    <property type="component" value="Unassembled WGS sequence"/>
</dbReference>
<accession>A0AAW1G402</accession>
<evidence type="ECO:0000313" key="2">
    <source>
        <dbReference type="EMBL" id="KAK9541882.1"/>
    </source>
</evidence>
<name>A0AAW1G402_ZOAVI</name>
<proteinExistence type="predicted"/>
<gene>
    <name evidence="2" type="ORF">VZT92_001900</name>
</gene>
<evidence type="ECO:0000313" key="3">
    <source>
        <dbReference type="Proteomes" id="UP001488805"/>
    </source>
</evidence>
<reference evidence="2 3" key="1">
    <citation type="journal article" date="2024" name="Genome Biol. Evol.">
        <title>Chromosome-level genome assembly of the viviparous eelpout Zoarces viviparus.</title>
        <authorList>
            <person name="Fuhrmann N."/>
            <person name="Brasseur M.V."/>
            <person name="Bakowski C.E."/>
            <person name="Podsiadlowski L."/>
            <person name="Prost S."/>
            <person name="Krehenwinkel H."/>
            <person name="Mayer C."/>
        </authorList>
    </citation>
    <scope>NUCLEOTIDE SEQUENCE [LARGE SCALE GENOMIC DNA]</scope>
    <source>
        <strain evidence="2">NO-MEL_2022_Ind0_liver</strain>
    </source>
</reference>
<keyword evidence="3" id="KW-1185">Reference proteome</keyword>
<feature type="compositionally biased region" description="Polar residues" evidence="1">
    <location>
        <begin position="9"/>
        <end position="20"/>
    </location>
</feature>
<feature type="region of interest" description="Disordered" evidence="1">
    <location>
        <begin position="44"/>
        <end position="65"/>
    </location>
</feature>
<protein>
    <submittedName>
        <fullName evidence="2">Uncharacterized protein</fullName>
    </submittedName>
</protein>
<feature type="region of interest" description="Disordered" evidence="1">
    <location>
        <begin position="1"/>
        <end position="23"/>
    </location>
</feature>
<sequence length="83" mass="8776">MSWGGGGTESSFIQSGQLDSVSAARADEPVLCVETRRESCAQAAALRSRQEGAGRSRVPSDDQDKVRIPSLSRAADQTTVIPI</sequence>
<dbReference type="AlphaFoldDB" id="A0AAW1G402"/>
<comment type="caution">
    <text evidence="2">The sequence shown here is derived from an EMBL/GenBank/DDBJ whole genome shotgun (WGS) entry which is preliminary data.</text>
</comment>